<keyword evidence="4" id="KW-1185">Reference proteome</keyword>
<dbReference type="KEGG" id="ndi:NDAI_0C00145"/>
<dbReference type="RefSeq" id="XP_003668918.1">
    <property type="nucleotide sequence ID" value="XM_003668870.1"/>
</dbReference>
<feature type="region of interest" description="Disordered" evidence="1">
    <location>
        <begin position="44"/>
        <end position="68"/>
    </location>
</feature>
<protein>
    <submittedName>
        <fullName evidence="3">Uncharacterized protein</fullName>
    </submittedName>
</protein>
<sequence>MYYSFPKHIVFISHKTGFLKRHSLNISAKRFSTYTFLCYEQNNSTSNNEKSFHTRQSSNIEKKSKQNKNTKTSLLLLGLLAIGTTFISISYSKGEPEEYLEKS</sequence>
<feature type="compositionally biased region" description="Polar residues" evidence="1">
    <location>
        <begin position="44"/>
        <end position="59"/>
    </location>
</feature>
<keyword evidence="2" id="KW-0472">Membrane</keyword>
<dbReference type="Proteomes" id="UP000000689">
    <property type="component" value="Chromosome 3"/>
</dbReference>
<dbReference type="AlphaFoldDB" id="G0W7B4"/>
<keyword evidence="2" id="KW-1133">Transmembrane helix</keyword>
<dbReference type="HOGENOM" id="CLU_2264428_0_0_1"/>
<evidence type="ECO:0000256" key="1">
    <source>
        <dbReference type="SAM" id="MobiDB-lite"/>
    </source>
</evidence>
<dbReference type="EMBL" id="HE580269">
    <property type="protein sequence ID" value="CCD23675.1"/>
    <property type="molecule type" value="Genomic_DNA"/>
</dbReference>
<organism evidence="3 4">
    <name type="scientific">Naumovozyma dairenensis (strain ATCC 10597 / BCRC 20456 / CBS 421 / NBRC 0211 / NRRL Y-12639)</name>
    <name type="common">Saccharomyces dairenensis</name>
    <dbReference type="NCBI Taxonomy" id="1071378"/>
    <lineage>
        <taxon>Eukaryota</taxon>
        <taxon>Fungi</taxon>
        <taxon>Dikarya</taxon>
        <taxon>Ascomycota</taxon>
        <taxon>Saccharomycotina</taxon>
        <taxon>Saccharomycetes</taxon>
        <taxon>Saccharomycetales</taxon>
        <taxon>Saccharomycetaceae</taxon>
        <taxon>Naumovozyma</taxon>
    </lineage>
</organism>
<dbReference type="InterPro" id="IPR057781">
    <property type="entry name" value="YKL023C-A-like"/>
</dbReference>
<dbReference type="Pfam" id="PF23521">
    <property type="entry name" value="YKL023C-A"/>
    <property type="match status" value="1"/>
</dbReference>
<reference evidence="3 4" key="1">
    <citation type="journal article" date="2011" name="Proc. Natl. Acad. Sci. U.S.A.">
        <title>Evolutionary erosion of yeast sex chromosomes by mating-type switching accidents.</title>
        <authorList>
            <person name="Gordon J.L."/>
            <person name="Armisen D."/>
            <person name="Proux-Wera E."/>
            <person name="Oheigeartaigh S.S."/>
            <person name="Byrne K.P."/>
            <person name="Wolfe K.H."/>
        </authorList>
    </citation>
    <scope>NUCLEOTIDE SEQUENCE [LARGE SCALE GENOMIC DNA]</scope>
    <source>
        <strain evidence="4">ATCC 10597 / BCRC 20456 / CBS 421 / NBRC 0211 / NRRL Y-12639</strain>
    </source>
</reference>
<evidence type="ECO:0000313" key="4">
    <source>
        <dbReference type="Proteomes" id="UP000000689"/>
    </source>
</evidence>
<accession>G0W7B4</accession>
<keyword evidence="2" id="KW-0812">Transmembrane</keyword>
<evidence type="ECO:0000256" key="2">
    <source>
        <dbReference type="SAM" id="Phobius"/>
    </source>
</evidence>
<feature type="transmembrane region" description="Helical" evidence="2">
    <location>
        <begin position="72"/>
        <end position="91"/>
    </location>
</feature>
<evidence type="ECO:0000313" key="3">
    <source>
        <dbReference type="EMBL" id="CCD23675.1"/>
    </source>
</evidence>
<gene>
    <name evidence="3" type="primary">NDAI0C00145</name>
    <name evidence="3" type="ordered locus">NDAI_0C00145</name>
</gene>
<name>G0W7B4_NAUDC</name>
<dbReference type="GeneID" id="11496450"/>
<proteinExistence type="predicted"/>